<dbReference type="eggNOG" id="COG2081">
    <property type="taxonomic scope" value="Bacteria"/>
</dbReference>
<sequence>MKNVDVVIIGAGAAGLFCAAQLGQNGKKVIVLDAGKKIGRKILMSGGGFCNFTNLEVTPHHYLSQNRHFVKSALARYTNWDFISLVASYGISYHEKELGQLFCDESAQQIVDLLQAECEKGKVDIQLRQAVISVEKIADFFQIQTACENYQAPHLVIATGGLSMPALGASPFGYKIAEQFDIPVIAPRASLVPFTWKENDKPFAELSGISLPVSVSNRGMTFNNQMLFTHRGLSGPAILQISNYWDLGESVEIDLLPENDILEILLELRQSSPKLQLKTVLSRYLPKKLVELWFEQKMLKDQVIAQLSKTELISLELFIHHWQFLPNGTEGYRTAEVTMGGVDTDHISSKTMEAKHIKGLYFIGEVLDVTGWLGGYNFQWAWSSAFACAEGIIHAH</sequence>
<gene>
    <name evidence="6" type="ORF">AM305_02363</name>
</gene>
<dbReference type="SUPFAM" id="SSF160996">
    <property type="entry name" value="HI0933 insert domain-like"/>
    <property type="match status" value="1"/>
</dbReference>
<dbReference type="Gene3D" id="2.40.30.10">
    <property type="entry name" value="Translation factors"/>
    <property type="match status" value="1"/>
</dbReference>
<dbReference type="PANTHER" id="PTHR42887:SF2">
    <property type="entry name" value="OS12G0638800 PROTEIN"/>
    <property type="match status" value="1"/>
</dbReference>
<protein>
    <submittedName>
        <fullName evidence="6">Flavoprotein</fullName>
    </submittedName>
</protein>
<accession>C5S487</accession>
<dbReference type="PRINTS" id="PR00368">
    <property type="entry name" value="FADPNR"/>
</dbReference>
<feature type="domain" description="RsdA/BaiN/AoA(So)-like Rossmann fold-like" evidence="4">
    <location>
        <begin position="5"/>
        <end position="390"/>
    </location>
</feature>
<dbReference type="NCBIfam" id="TIGR00275">
    <property type="entry name" value="aminoacetone oxidase family FAD-binding enzyme"/>
    <property type="match status" value="1"/>
</dbReference>
<keyword evidence="2" id="KW-0285">Flavoprotein</keyword>
<dbReference type="EMBL" id="ACQL01000129">
    <property type="protein sequence ID" value="EER46278.1"/>
    <property type="molecule type" value="Genomic_DNA"/>
</dbReference>
<dbReference type="SUPFAM" id="SSF51905">
    <property type="entry name" value="FAD/NAD(P)-binding domain"/>
    <property type="match status" value="1"/>
</dbReference>
<dbReference type="AlphaFoldDB" id="C5S487"/>
<comment type="caution">
    <text evidence="6">The sequence shown here is derived from an EMBL/GenBank/DDBJ whole genome shotgun (WGS) entry which is preliminary data.</text>
</comment>
<dbReference type="PANTHER" id="PTHR42887">
    <property type="entry name" value="OS12G0638800 PROTEIN"/>
    <property type="match status" value="1"/>
</dbReference>
<name>C5S487_9PAST</name>
<keyword evidence="3" id="KW-0274">FAD</keyword>
<proteinExistence type="predicted"/>
<dbReference type="OrthoDB" id="9773233at2"/>
<dbReference type="InterPro" id="IPR057661">
    <property type="entry name" value="RsdA/BaiN/AoA(So)_Rossmann"/>
</dbReference>
<evidence type="ECO:0000256" key="3">
    <source>
        <dbReference type="ARBA" id="ARBA00022827"/>
    </source>
</evidence>
<evidence type="ECO:0000259" key="5">
    <source>
        <dbReference type="Pfam" id="PF22780"/>
    </source>
</evidence>
<dbReference type="PRINTS" id="PR00411">
    <property type="entry name" value="PNDRDTASEI"/>
</dbReference>
<dbReference type="RefSeq" id="WP_005825552.1">
    <property type="nucleotide sequence ID" value="NZ_ACQL01000129.1"/>
</dbReference>
<dbReference type="InterPro" id="IPR023166">
    <property type="entry name" value="BaiN-like_dom_sf"/>
</dbReference>
<dbReference type="Pfam" id="PF22780">
    <property type="entry name" value="HI0933_like_1st"/>
    <property type="match status" value="1"/>
</dbReference>
<dbReference type="Pfam" id="PF03486">
    <property type="entry name" value="HI0933_like"/>
    <property type="match status" value="1"/>
</dbReference>
<feature type="domain" description="RsdA/BaiN/AoA(So)-like insert" evidence="5">
    <location>
        <begin position="188"/>
        <end position="337"/>
    </location>
</feature>
<dbReference type="Gene3D" id="3.50.50.60">
    <property type="entry name" value="FAD/NAD(P)-binding domain"/>
    <property type="match status" value="1"/>
</dbReference>
<dbReference type="Proteomes" id="UP000005532">
    <property type="component" value="Unassembled WGS sequence"/>
</dbReference>
<evidence type="ECO:0000313" key="7">
    <source>
        <dbReference type="Proteomes" id="UP000005532"/>
    </source>
</evidence>
<evidence type="ECO:0000256" key="2">
    <source>
        <dbReference type="ARBA" id="ARBA00022630"/>
    </source>
</evidence>
<dbReference type="Gene3D" id="1.10.8.260">
    <property type="entry name" value="HI0933 insert domain-like"/>
    <property type="match status" value="1"/>
</dbReference>
<dbReference type="InterPro" id="IPR036188">
    <property type="entry name" value="FAD/NAD-bd_sf"/>
</dbReference>
<reference evidence="6 7" key="1">
    <citation type="journal article" date="2010" name="Vet. Microbiol.">
        <title>Production of haemolysins by strains of the Actinobacillus minor/porcitonsillarum complex.</title>
        <authorList>
            <person name="Arya G."/>
            <person name="Niven D.F."/>
        </authorList>
    </citation>
    <scope>NUCLEOTIDE SEQUENCE [LARGE SCALE GENOMIC DNA]</scope>
    <source>
        <strain evidence="6 7">NM305</strain>
    </source>
</reference>
<evidence type="ECO:0000259" key="4">
    <source>
        <dbReference type="Pfam" id="PF03486"/>
    </source>
</evidence>
<evidence type="ECO:0000313" key="6">
    <source>
        <dbReference type="EMBL" id="EER46278.1"/>
    </source>
</evidence>
<organism evidence="6 7">
    <name type="scientific">Actinobacillus minor NM305</name>
    <dbReference type="NCBI Taxonomy" id="637911"/>
    <lineage>
        <taxon>Bacteria</taxon>
        <taxon>Pseudomonadati</taxon>
        <taxon>Pseudomonadota</taxon>
        <taxon>Gammaproteobacteria</taxon>
        <taxon>Pasteurellales</taxon>
        <taxon>Pasteurellaceae</taxon>
        <taxon>Actinobacillus</taxon>
    </lineage>
</organism>
<evidence type="ECO:0000256" key="1">
    <source>
        <dbReference type="ARBA" id="ARBA00001974"/>
    </source>
</evidence>
<dbReference type="InterPro" id="IPR055178">
    <property type="entry name" value="RsdA/BaiN/AoA(So)-like_dom"/>
</dbReference>
<comment type="cofactor">
    <cofactor evidence="1">
        <name>FAD</name>
        <dbReference type="ChEBI" id="CHEBI:57692"/>
    </cofactor>
</comment>
<dbReference type="InterPro" id="IPR004792">
    <property type="entry name" value="BaiN-like"/>
</dbReference>